<dbReference type="Pfam" id="PF07690">
    <property type="entry name" value="MFS_1"/>
    <property type="match status" value="1"/>
</dbReference>
<evidence type="ECO:0000256" key="7">
    <source>
        <dbReference type="SAM" id="Phobius"/>
    </source>
</evidence>
<evidence type="ECO:0000259" key="8">
    <source>
        <dbReference type="PROSITE" id="PS50850"/>
    </source>
</evidence>
<dbReference type="OrthoDB" id="2250022at2759"/>
<keyword evidence="3 7" id="KW-0812">Transmembrane</keyword>
<dbReference type="Proteomes" id="UP000070121">
    <property type="component" value="Unassembled WGS sequence"/>
</dbReference>
<evidence type="ECO:0000256" key="3">
    <source>
        <dbReference type="ARBA" id="ARBA00022692"/>
    </source>
</evidence>
<feature type="transmembrane region" description="Helical" evidence="7">
    <location>
        <begin position="182"/>
        <end position="204"/>
    </location>
</feature>
<dbReference type="InterPro" id="IPR020846">
    <property type="entry name" value="MFS_dom"/>
</dbReference>
<proteinExistence type="predicted"/>
<feature type="region of interest" description="Disordered" evidence="6">
    <location>
        <begin position="1"/>
        <end position="20"/>
    </location>
</feature>
<evidence type="ECO:0000256" key="1">
    <source>
        <dbReference type="ARBA" id="ARBA00004141"/>
    </source>
</evidence>
<dbReference type="Gene3D" id="1.20.1250.20">
    <property type="entry name" value="MFS general substrate transporter like domains"/>
    <property type="match status" value="1"/>
</dbReference>
<dbReference type="PANTHER" id="PTHR43791:SF84">
    <property type="entry name" value="TRANSPORTER, PUTATIVE (AFU_ORTHOLOGUE AFUA_3G09170)-RELATED"/>
    <property type="match status" value="1"/>
</dbReference>
<evidence type="ECO:0000313" key="10">
    <source>
        <dbReference type="Proteomes" id="UP000070121"/>
    </source>
</evidence>
<dbReference type="SUPFAM" id="SSF103473">
    <property type="entry name" value="MFS general substrate transporter"/>
    <property type="match status" value="1"/>
</dbReference>
<dbReference type="FunFam" id="1.20.1250.20:FF:000057">
    <property type="entry name" value="MFS general substrate transporter"/>
    <property type="match status" value="1"/>
</dbReference>
<organism evidence="9 10">
    <name type="scientific">Colletotrichum salicis</name>
    <dbReference type="NCBI Taxonomy" id="1209931"/>
    <lineage>
        <taxon>Eukaryota</taxon>
        <taxon>Fungi</taxon>
        <taxon>Dikarya</taxon>
        <taxon>Ascomycota</taxon>
        <taxon>Pezizomycotina</taxon>
        <taxon>Sordariomycetes</taxon>
        <taxon>Hypocreomycetidae</taxon>
        <taxon>Glomerellales</taxon>
        <taxon>Glomerellaceae</taxon>
        <taxon>Colletotrichum</taxon>
        <taxon>Colletotrichum acutatum species complex</taxon>
    </lineage>
</organism>
<sequence>METTKDQDAHADHIDYQEKPKDALLTGQDDKFRSVAQVDPKEIALFRKLDTYLMPMLWSMYFLNFLDRNAIVNGKLNNLDKDLNLKGSEYNTCVSIFFVGYITGQVASNMLVTRIKPAYYMSGWMMAWAIVSTLICVVKDYHGMLACRLVLGLTEAPFYSGACYLVSLFYTRKEVATRLAVFYTGNLLASSFSGLIAAGVFAGLDGRHGLAGWRWLFLIQVGVAVVAFFVLPNAPLQTRWLTREERELAHSRVAKDTTEKRMGTST</sequence>
<feature type="transmembrane region" description="Helical" evidence="7">
    <location>
        <begin position="211"/>
        <end position="231"/>
    </location>
</feature>
<feature type="transmembrane region" description="Helical" evidence="7">
    <location>
        <begin position="149"/>
        <end position="170"/>
    </location>
</feature>
<keyword evidence="2" id="KW-0813">Transport</keyword>
<comment type="caution">
    <text evidence="9">The sequence shown here is derived from an EMBL/GenBank/DDBJ whole genome shotgun (WGS) entry which is preliminary data.</text>
</comment>
<reference evidence="9 10" key="1">
    <citation type="submission" date="2014-02" db="EMBL/GenBank/DDBJ databases">
        <title>The genome sequence of Colletotrichum salicis CBS 607.94.</title>
        <authorList>
            <person name="Baroncelli R."/>
            <person name="Thon M.R."/>
        </authorList>
    </citation>
    <scope>NUCLEOTIDE SEQUENCE [LARGE SCALE GENOMIC DNA]</scope>
    <source>
        <strain evidence="9 10">CBS 607.94</strain>
    </source>
</reference>
<dbReference type="AlphaFoldDB" id="A0A135S888"/>
<keyword evidence="5 7" id="KW-0472">Membrane</keyword>
<accession>A0A135S888</accession>
<feature type="domain" description="Major facilitator superfamily (MFS) profile" evidence="8">
    <location>
        <begin position="53"/>
        <end position="266"/>
    </location>
</feature>
<feature type="transmembrane region" description="Helical" evidence="7">
    <location>
        <begin position="118"/>
        <end position="137"/>
    </location>
</feature>
<dbReference type="GO" id="GO:0022857">
    <property type="term" value="F:transmembrane transporter activity"/>
    <property type="evidence" value="ECO:0007669"/>
    <property type="project" value="InterPro"/>
</dbReference>
<evidence type="ECO:0000256" key="4">
    <source>
        <dbReference type="ARBA" id="ARBA00022989"/>
    </source>
</evidence>
<keyword evidence="10" id="KW-1185">Reference proteome</keyword>
<protein>
    <submittedName>
        <fullName evidence="9">MFS transporter</fullName>
    </submittedName>
</protein>
<comment type="subcellular location">
    <subcellularLocation>
        <location evidence="1">Membrane</location>
        <topology evidence="1">Multi-pass membrane protein</topology>
    </subcellularLocation>
</comment>
<evidence type="ECO:0000313" key="9">
    <source>
        <dbReference type="EMBL" id="KXH32116.1"/>
    </source>
</evidence>
<dbReference type="GO" id="GO:0016020">
    <property type="term" value="C:membrane"/>
    <property type="evidence" value="ECO:0007669"/>
    <property type="project" value="UniProtKB-SubCell"/>
</dbReference>
<name>A0A135S888_9PEZI</name>
<evidence type="ECO:0000256" key="2">
    <source>
        <dbReference type="ARBA" id="ARBA00022448"/>
    </source>
</evidence>
<evidence type="ECO:0000256" key="6">
    <source>
        <dbReference type="SAM" id="MobiDB-lite"/>
    </source>
</evidence>
<keyword evidence="4 7" id="KW-1133">Transmembrane helix</keyword>
<evidence type="ECO:0000256" key="5">
    <source>
        <dbReference type="ARBA" id="ARBA00023136"/>
    </source>
</evidence>
<dbReference type="EMBL" id="JFFI01002482">
    <property type="protein sequence ID" value="KXH32116.1"/>
    <property type="molecule type" value="Genomic_DNA"/>
</dbReference>
<dbReference type="InterPro" id="IPR036259">
    <property type="entry name" value="MFS_trans_sf"/>
</dbReference>
<dbReference type="PANTHER" id="PTHR43791">
    <property type="entry name" value="PERMEASE-RELATED"/>
    <property type="match status" value="1"/>
</dbReference>
<dbReference type="InterPro" id="IPR011701">
    <property type="entry name" value="MFS"/>
</dbReference>
<gene>
    <name evidence="9" type="ORF">CSAL01_04208</name>
</gene>
<dbReference type="PROSITE" id="PS50850">
    <property type="entry name" value="MFS"/>
    <property type="match status" value="1"/>
</dbReference>